<gene>
    <name evidence="1" type="ORF">SAMN04488074_114192</name>
</gene>
<reference evidence="2" key="1">
    <citation type="submission" date="2016-10" db="EMBL/GenBank/DDBJ databases">
        <authorList>
            <person name="Varghese N."/>
            <person name="Submissions S."/>
        </authorList>
    </citation>
    <scope>NUCLEOTIDE SEQUENCE [LARGE SCALE GENOMIC DNA]</scope>
    <source>
        <strain evidence="2">DSM 44796</strain>
    </source>
</reference>
<protein>
    <submittedName>
        <fullName evidence="1">Uncharacterized protein</fullName>
    </submittedName>
</protein>
<dbReference type="Proteomes" id="UP000199682">
    <property type="component" value="Unassembled WGS sequence"/>
</dbReference>
<dbReference type="EMBL" id="FNET01000014">
    <property type="protein sequence ID" value="SDL91958.1"/>
    <property type="molecule type" value="Genomic_DNA"/>
</dbReference>
<name>A0A1G9NZH4_9PSEU</name>
<dbReference type="AlphaFoldDB" id="A0A1G9NZH4"/>
<evidence type="ECO:0000313" key="1">
    <source>
        <dbReference type="EMBL" id="SDL91958.1"/>
    </source>
</evidence>
<dbReference type="RefSeq" id="WP_143027899.1">
    <property type="nucleotide sequence ID" value="NZ_FNET01000014.1"/>
</dbReference>
<sequence>MSPDPVVVDVRDPAVPRACADVLRTSASSLSGGRRAARMWFEQLPGLTLVAVVLPRGQVVFLGRQGGLLHATTWRPGVAEHVYVSWVRTMSASGEPSDR</sequence>
<proteinExistence type="predicted"/>
<evidence type="ECO:0000313" key="2">
    <source>
        <dbReference type="Proteomes" id="UP000199682"/>
    </source>
</evidence>
<accession>A0A1G9NZH4</accession>
<organism evidence="1 2">
    <name type="scientific">Lentzea albidocapillata subsp. violacea</name>
    <dbReference type="NCBI Taxonomy" id="128104"/>
    <lineage>
        <taxon>Bacteria</taxon>
        <taxon>Bacillati</taxon>
        <taxon>Actinomycetota</taxon>
        <taxon>Actinomycetes</taxon>
        <taxon>Pseudonocardiales</taxon>
        <taxon>Pseudonocardiaceae</taxon>
        <taxon>Lentzea</taxon>
    </lineage>
</organism>